<evidence type="ECO:0000313" key="9">
    <source>
        <dbReference type="Proteomes" id="UP001165393"/>
    </source>
</evidence>
<keyword evidence="3 6" id="KW-0731">Sigma factor</keyword>
<evidence type="ECO:0000256" key="5">
    <source>
        <dbReference type="ARBA" id="ARBA00023163"/>
    </source>
</evidence>
<comment type="caution">
    <text evidence="8">The sequence shown here is derived from an EMBL/GenBank/DDBJ whole genome shotgun (WGS) entry which is preliminary data.</text>
</comment>
<dbReference type="InterPro" id="IPR039425">
    <property type="entry name" value="RNA_pol_sigma-70-like"/>
</dbReference>
<accession>A0AA42B7Y8</accession>
<evidence type="ECO:0000259" key="7">
    <source>
        <dbReference type="Pfam" id="PF04542"/>
    </source>
</evidence>
<dbReference type="PANTHER" id="PTHR43133:SF51">
    <property type="entry name" value="RNA POLYMERASE SIGMA FACTOR"/>
    <property type="match status" value="1"/>
</dbReference>
<dbReference type="Proteomes" id="UP001165393">
    <property type="component" value="Unassembled WGS sequence"/>
</dbReference>
<dbReference type="InterPro" id="IPR013325">
    <property type="entry name" value="RNA_pol_sigma_r2"/>
</dbReference>
<keyword evidence="5 6" id="KW-0804">Transcription</keyword>
<protein>
    <recommendedName>
        <fullName evidence="6">RNA polymerase sigma factor</fullName>
    </recommendedName>
</protein>
<organism evidence="8 9">
    <name type="scientific">Echinimonas agarilytica</name>
    <dbReference type="NCBI Taxonomy" id="1215918"/>
    <lineage>
        <taxon>Bacteria</taxon>
        <taxon>Pseudomonadati</taxon>
        <taxon>Pseudomonadota</taxon>
        <taxon>Gammaproteobacteria</taxon>
        <taxon>Alteromonadales</taxon>
        <taxon>Echinimonadaceae</taxon>
        <taxon>Echinimonas</taxon>
    </lineage>
</organism>
<dbReference type="SUPFAM" id="SSF88946">
    <property type="entry name" value="Sigma2 domain of RNA polymerase sigma factors"/>
    <property type="match status" value="1"/>
</dbReference>
<evidence type="ECO:0000256" key="6">
    <source>
        <dbReference type="RuleBase" id="RU000716"/>
    </source>
</evidence>
<dbReference type="PANTHER" id="PTHR43133">
    <property type="entry name" value="RNA POLYMERASE ECF-TYPE SIGMA FACTO"/>
    <property type="match status" value="1"/>
</dbReference>
<dbReference type="Gene3D" id="1.10.1740.10">
    <property type="match status" value="1"/>
</dbReference>
<dbReference type="InterPro" id="IPR014284">
    <property type="entry name" value="RNA_pol_sigma-70_dom"/>
</dbReference>
<reference evidence="8 9" key="1">
    <citation type="journal article" date="2013" name="Antonie Van Leeuwenhoek">
        <title>Echinimonas agarilytica gen. nov., sp. nov., a new gammaproteobacterium isolated from the sea urchin Strongylocentrotus intermedius.</title>
        <authorList>
            <person name="Nedashkovskaya O.I."/>
            <person name="Stenkova A.M."/>
            <person name="Zhukova N.V."/>
            <person name="Van Trappen S."/>
            <person name="Lee J.S."/>
            <person name="Kim S.B."/>
        </authorList>
    </citation>
    <scope>NUCLEOTIDE SEQUENCE [LARGE SCALE GENOMIC DNA]</scope>
    <source>
        <strain evidence="8 9">KMM 6351</strain>
    </source>
</reference>
<dbReference type="RefSeq" id="WP_251261203.1">
    <property type="nucleotide sequence ID" value="NZ_JAMQGP010000003.1"/>
</dbReference>
<dbReference type="InterPro" id="IPR013324">
    <property type="entry name" value="RNA_pol_sigma_r3/r4-like"/>
</dbReference>
<proteinExistence type="inferred from homology"/>
<dbReference type="AlphaFoldDB" id="A0AA42B7Y8"/>
<name>A0AA42B7Y8_9GAMM</name>
<dbReference type="PROSITE" id="PS01063">
    <property type="entry name" value="SIGMA70_ECF"/>
    <property type="match status" value="1"/>
</dbReference>
<dbReference type="InterPro" id="IPR007627">
    <property type="entry name" value="RNA_pol_sigma70_r2"/>
</dbReference>
<dbReference type="NCBIfam" id="TIGR02937">
    <property type="entry name" value="sigma70-ECF"/>
    <property type="match status" value="1"/>
</dbReference>
<gene>
    <name evidence="8" type="ORF">NAF29_08825</name>
</gene>
<dbReference type="GO" id="GO:0016987">
    <property type="term" value="F:sigma factor activity"/>
    <property type="evidence" value="ECO:0007669"/>
    <property type="project" value="UniProtKB-KW"/>
</dbReference>
<evidence type="ECO:0000256" key="4">
    <source>
        <dbReference type="ARBA" id="ARBA00023125"/>
    </source>
</evidence>
<sequence length="192" mass="22565">MSQKAPIELTDIHIIEQVKRGDIHAYSILVRRYEPSVRACLRVRLETAHEAEDLAQEAFILAYKKLEDFQSDCSFGAWLRGIAINLLRNYRRKHKLIAVGGHAELETLVNEHIDERFNEDNESAHLSNLKSCFNRLDQKMRLLLNEHYNLGFSVTELCTKYDERHSTMTMRLYRLRQKLKSCIDSKMRDLTQ</sequence>
<keyword evidence="2 6" id="KW-0805">Transcription regulation</keyword>
<evidence type="ECO:0000256" key="2">
    <source>
        <dbReference type="ARBA" id="ARBA00023015"/>
    </source>
</evidence>
<dbReference type="GO" id="GO:0006352">
    <property type="term" value="P:DNA-templated transcription initiation"/>
    <property type="evidence" value="ECO:0007669"/>
    <property type="project" value="InterPro"/>
</dbReference>
<dbReference type="Pfam" id="PF04542">
    <property type="entry name" value="Sigma70_r2"/>
    <property type="match status" value="1"/>
</dbReference>
<dbReference type="SUPFAM" id="SSF88659">
    <property type="entry name" value="Sigma3 and sigma4 domains of RNA polymerase sigma factors"/>
    <property type="match status" value="1"/>
</dbReference>
<keyword evidence="4 6" id="KW-0238">DNA-binding</keyword>
<comment type="similarity">
    <text evidence="1 6">Belongs to the sigma-70 factor family. ECF subfamily.</text>
</comment>
<dbReference type="GO" id="GO:0003677">
    <property type="term" value="F:DNA binding"/>
    <property type="evidence" value="ECO:0007669"/>
    <property type="project" value="UniProtKB-KW"/>
</dbReference>
<keyword evidence="9" id="KW-1185">Reference proteome</keyword>
<evidence type="ECO:0000256" key="3">
    <source>
        <dbReference type="ARBA" id="ARBA00023082"/>
    </source>
</evidence>
<dbReference type="EMBL" id="JAMQGP010000003">
    <property type="protein sequence ID" value="MCM2679766.1"/>
    <property type="molecule type" value="Genomic_DNA"/>
</dbReference>
<feature type="domain" description="RNA polymerase sigma-70 region 2" evidence="7">
    <location>
        <begin position="29"/>
        <end position="95"/>
    </location>
</feature>
<evidence type="ECO:0000313" key="8">
    <source>
        <dbReference type="EMBL" id="MCM2679766.1"/>
    </source>
</evidence>
<dbReference type="InterPro" id="IPR000838">
    <property type="entry name" value="RNA_pol_sigma70_ECF_CS"/>
</dbReference>
<evidence type="ECO:0000256" key="1">
    <source>
        <dbReference type="ARBA" id="ARBA00010641"/>
    </source>
</evidence>